<dbReference type="Proteomes" id="UP001301958">
    <property type="component" value="Unassembled WGS sequence"/>
</dbReference>
<feature type="domain" description="Aromatic amino acid beta-eliminating lyase/threonine aldolase" evidence="3">
    <location>
        <begin position="1"/>
        <end position="109"/>
    </location>
</feature>
<protein>
    <submittedName>
        <fullName evidence="4">Pyridoxal phosphate-dependent transferase</fullName>
    </submittedName>
</protein>
<dbReference type="GO" id="GO:0006520">
    <property type="term" value="P:amino acid metabolic process"/>
    <property type="evidence" value="ECO:0007669"/>
    <property type="project" value="InterPro"/>
</dbReference>
<dbReference type="InterPro" id="IPR001597">
    <property type="entry name" value="ArAA_b-elim_lyase/Thr_aldolase"/>
</dbReference>
<evidence type="ECO:0000313" key="4">
    <source>
        <dbReference type="EMBL" id="KAK4221565.1"/>
    </source>
</evidence>
<evidence type="ECO:0000313" key="5">
    <source>
        <dbReference type="Proteomes" id="UP001301958"/>
    </source>
</evidence>
<keyword evidence="2" id="KW-0663">Pyridoxal phosphate</keyword>
<dbReference type="EMBL" id="MU865535">
    <property type="protein sequence ID" value="KAK4221565.1"/>
    <property type="molecule type" value="Genomic_DNA"/>
</dbReference>
<gene>
    <name evidence="4" type="ORF">QBC38DRAFT_521848</name>
</gene>
<keyword evidence="5" id="KW-1185">Reference proteome</keyword>
<reference evidence="4" key="2">
    <citation type="submission" date="2023-05" db="EMBL/GenBank/DDBJ databases">
        <authorList>
            <consortium name="Lawrence Berkeley National Laboratory"/>
            <person name="Steindorff A."/>
            <person name="Hensen N."/>
            <person name="Bonometti L."/>
            <person name="Westerberg I."/>
            <person name="Brannstrom I.O."/>
            <person name="Guillou S."/>
            <person name="Cros-Aarteil S."/>
            <person name="Calhoun S."/>
            <person name="Haridas S."/>
            <person name="Kuo A."/>
            <person name="Mondo S."/>
            <person name="Pangilinan J."/>
            <person name="Riley R."/>
            <person name="Labutti K."/>
            <person name="Andreopoulos B."/>
            <person name="Lipzen A."/>
            <person name="Chen C."/>
            <person name="Yanf M."/>
            <person name="Daum C."/>
            <person name="Ng V."/>
            <person name="Clum A."/>
            <person name="Ohm R."/>
            <person name="Martin F."/>
            <person name="Silar P."/>
            <person name="Natvig D."/>
            <person name="Lalanne C."/>
            <person name="Gautier V."/>
            <person name="Ament-Velasquez S.L."/>
            <person name="Kruys A."/>
            <person name="Hutchinson M.I."/>
            <person name="Powell A.J."/>
            <person name="Barry K."/>
            <person name="Miller A.N."/>
            <person name="Grigoriev I.V."/>
            <person name="Debuchy R."/>
            <person name="Gladieux P."/>
            <person name="Thoren M.H."/>
            <person name="Johannesson H."/>
        </authorList>
    </citation>
    <scope>NUCLEOTIDE SEQUENCE</scope>
    <source>
        <strain evidence="4">CBS 990.96</strain>
    </source>
</reference>
<comment type="caution">
    <text evidence="4">The sequence shown here is derived from an EMBL/GenBank/DDBJ whole genome shotgun (WGS) entry which is preliminary data.</text>
</comment>
<evidence type="ECO:0000259" key="3">
    <source>
        <dbReference type="Pfam" id="PF01212"/>
    </source>
</evidence>
<proteinExistence type="predicted"/>
<dbReference type="Pfam" id="PF01212">
    <property type="entry name" value="Beta_elim_lyase"/>
    <property type="match status" value="1"/>
</dbReference>
<dbReference type="GO" id="GO:0016829">
    <property type="term" value="F:lyase activity"/>
    <property type="evidence" value="ECO:0007669"/>
    <property type="project" value="InterPro"/>
</dbReference>
<dbReference type="Gene3D" id="3.40.640.10">
    <property type="entry name" value="Type I PLP-dependent aspartate aminotransferase-like (Major domain)"/>
    <property type="match status" value="1"/>
</dbReference>
<dbReference type="InterPro" id="IPR015424">
    <property type="entry name" value="PyrdxlP-dep_Trfase"/>
</dbReference>
<accession>A0AAN6YN41</accession>
<comment type="cofactor">
    <cofactor evidence="1">
        <name>pyridoxal 5'-phosphate</name>
        <dbReference type="ChEBI" id="CHEBI:597326"/>
    </cofactor>
</comment>
<reference evidence="4" key="1">
    <citation type="journal article" date="2023" name="Mol. Phylogenet. Evol.">
        <title>Genome-scale phylogeny and comparative genomics of the fungal order Sordariales.</title>
        <authorList>
            <person name="Hensen N."/>
            <person name="Bonometti L."/>
            <person name="Westerberg I."/>
            <person name="Brannstrom I.O."/>
            <person name="Guillou S."/>
            <person name="Cros-Aarteil S."/>
            <person name="Calhoun S."/>
            <person name="Haridas S."/>
            <person name="Kuo A."/>
            <person name="Mondo S."/>
            <person name="Pangilinan J."/>
            <person name="Riley R."/>
            <person name="LaButti K."/>
            <person name="Andreopoulos B."/>
            <person name="Lipzen A."/>
            <person name="Chen C."/>
            <person name="Yan M."/>
            <person name="Daum C."/>
            <person name="Ng V."/>
            <person name="Clum A."/>
            <person name="Steindorff A."/>
            <person name="Ohm R.A."/>
            <person name="Martin F."/>
            <person name="Silar P."/>
            <person name="Natvig D.O."/>
            <person name="Lalanne C."/>
            <person name="Gautier V."/>
            <person name="Ament-Velasquez S.L."/>
            <person name="Kruys A."/>
            <person name="Hutchinson M.I."/>
            <person name="Powell A.J."/>
            <person name="Barry K."/>
            <person name="Miller A.N."/>
            <person name="Grigoriev I.V."/>
            <person name="Debuchy R."/>
            <person name="Gladieux P."/>
            <person name="Hiltunen Thoren M."/>
            <person name="Johannesson H."/>
        </authorList>
    </citation>
    <scope>NUCLEOTIDE SEQUENCE</scope>
    <source>
        <strain evidence="4">CBS 990.96</strain>
    </source>
</reference>
<dbReference type="InterPro" id="IPR015421">
    <property type="entry name" value="PyrdxlP-dep_Trfase_major"/>
</dbReference>
<dbReference type="SUPFAM" id="SSF53383">
    <property type="entry name" value="PLP-dependent transferases"/>
    <property type="match status" value="1"/>
</dbReference>
<dbReference type="GO" id="GO:0016740">
    <property type="term" value="F:transferase activity"/>
    <property type="evidence" value="ECO:0007669"/>
    <property type="project" value="UniProtKB-KW"/>
</dbReference>
<evidence type="ECO:0000256" key="1">
    <source>
        <dbReference type="ARBA" id="ARBA00001933"/>
    </source>
</evidence>
<dbReference type="AlphaFoldDB" id="A0AAN6YN41"/>
<evidence type="ECO:0000256" key="2">
    <source>
        <dbReference type="ARBA" id="ARBA00022898"/>
    </source>
</evidence>
<sequence length="204" mass="22343">MVFISNATEVGTVYSKSELEAVAAICKKLSLLLLMDGARLGAALVSSKFQGLTIKDVYNLTNIFWIGGTKNGALLGEAIVIKNPSFAADFPYHMKQRGMLLAKGRVLGIQFSTLFQDDLLFRLARLANAAAAQIASSLEGEGYKLWKAADSTKFLSYFRPHWFRSCKRGLTFLSGTDPARTLGLCGWLHRGPPILHKLKGSATW</sequence>
<name>A0AAN6YN41_9PEZI</name>
<keyword evidence="4" id="KW-0808">Transferase</keyword>
<organism evidence="4 5">
    <name type="scientific">Podospora fimiseda</name>
    <dbReference type="NCBI Taxonomy" id="252190"/>
    <lineage>
        <taxon>Eukaryota</taxon>
        <taxon>Fungi</taxon>
        <taxon>Dikarya</taxon>
        <taxon>Ascomycota</taxon>
        <taxon>Pezizomycotina</taxon>
        <taxon>Sordariomycetes</taxon>
        <taxon>Sordariomycetidae</taxon>
        <taxon>Sordariales</taxon>
        <taxon>Podosporaceae</taxon>
        <taxon>Podospora</taxon>
    </lineage>
</organism>